<dbReference type="PANTHER" id="PTHR43798">
    <property type="entry name" value="MONOACYLGLYCEROL LIPASE"/>
    <property type="match status" value="1"/>
</dbReference>
<dbReference type="Pfam" id="PF00561">
    <property type="entry name" value="Abhydrolase_1"/>
    <property type="match status" value="1"/>
</dbReference>
<dbReference type="Proteomes" id="UP000270261">
    <property type="component" value="Unassembled WGS sequence"/>
</dbReference>
<dbReference type="InterPro" id="IPR000639">
    <property type="entry name" value="Epox_hydrolase-like"/>
</dbReference>
<reference evidence="4 5" key="1">
    <citation type="submission" date="2018-11" db="EMBL/GenBank/DDBJ databases">
        <title>Genome sequencing of Lautropia sp. KCOM 2505 (= ChDC F240).</title>
        <authorList>
            <person name="Kook J.-K."/>
            <person name="Park S.-N."/>
            <person name="Lim Y.K."/>
        </authorList>
    </citation>
    <scope>NUCLEOTIDE SEQUENCE [LARGE SCALE GENOMIC DNA]</scope>
    <source>
        <strain evidence="4 5">KCOM 2505</strain>
    </source>
</reference>
<feature type="transmembrane region" description="Helical" evidence="2">
    <location>
        <begin position="12"/>
        <end position="30"/>
    </location>
</feature>
<evidence type="ECO:0000256" key="1">
    <source>
        <dbReference type="SAM" id="MobiDB-lite"/>
    </source>
</evidence>
<dbReference type="InterPro" id="IPR050266">
    <property type="entry name" value="AB_hydrolase_sf"/>
</dbReference>
<dbReference type="PRINTS" id="PR00111">
    <property type="entry name" value="ABHYDROLASE"/>
</dbReference>
<dbReference type="InterPro" id="IPR029058">
    <property type="entry name" value="AB_hydrolase_fold"/>
</dbReference>
<feature type="domain" description="AB hydrolase-1" evidence="3">
    <location>
        <begin position="68"/>
        <end position="182"/>
    </location>
</feature>
<keyword evidence="2" id="KW-0812">Transmembrane</keyword>
<evidence type="ECO:0000313" key="5">
    <source>
        <dbReference type="Proteomes" id="UP000270261"/>
    </source>
</evidence>
<keyword evidence="4" id="KW-0378">Hydrolase</keyword>
<dbReference type="InterPro" id="IPR000073">
    <property type="entry name" value="AB_hydrolase_1"/>
</dbReference>
<keyword evidence="2" id="KW-1133">Transmembrane helix</keyword>
<dbReference type="GO" id="GO:0016020">
    <property type="term" value="C:membrane"/>
    <property type="evidence" value="ECO:0007669"/>
    <property type="project" value="TreeGrafter"/>
</dbReference>
<sequence>MFRPVLKFIFRIAAWLSGMLAFALLTISLYHRFQIFQESSLIERPIGQLVEVDGKRLNVYTTGMGDRTLVFLSGLGTNAPTLDFKALYSRLENDYRVVVVERLGYGYSDDGDDDRSLDKQLSQTRKALKTAEISGPYVLVPHSMAGLEAVHWANRHPEEVEALIGLDMSIPPTRIPDQRLYQISWLAKNLGLARLPILYDIRSTPTLRSGTLNRQDESVFRALFHRRSITQAVMNEVKEMNKNLDTIRHEPVPQVPTLIFAAIQKGGSTGSNDKKEKAFVAQNPQAKLITMEGPHYIHDYKPEEIARYIRKFLSTIKQKQSRQSQAPQASRNPSSTVLT</sequence>
<gene>
    <name evidence="4" type="ORF">EHV23_00815</name>
</gene>
<dbReference type="GO" id="GO:0016787">
    <property type="term" value="F:hydrolase activity"/>
    <property type="evidence" value="ECO:0007669"/>
    <property type="project" value="UniProtKB-KW"/>
</dbReference>
<dbReference type="Gene3D" id="3.40.50.1820">
    <property type="entry name" value="alpha/beta hydrolase"/>
    <property type="match status" value="1"/>
</dbReference>
<keyword evidence="2" id="KW-0472">Membrane</keyword>
<evidence type="ECO:0000313" key="4">
    <source>
        <dbReference type="EMBL" id="RRN44862.1"/>
    </source>
</evidence>
<name>A0A426FQ75_9BURK</name>
<protein>
    <submittedName>
        <fullName evidence="4">Alpha/beta hydrolase</fullName>
    </submittedName>
</protein>
<accession>A0A426FQ75</accession>
<dbReference type="PRINTS" id="PR00412">
    <property type="entry name" value="EPOXHYDRLASE"/>
</dbReference>
<dbReference type="OrthoDB" id="5290302at2"/>
<feature type="region of interest" description="Disordered" evidence="1">
    <location>
        <begin position="317"/>
        <end position="339"/>
    </location>
</feature>
<dbReference type="EMBL" id="RRUE01000001">
    <property type="protein sequence ID" value="RRN44862.1"/>
    <property type="molecule type" value="Genomic_DNA"/>
</dbReference>
<comment type="caution">
    <text evidence="4">The sequence shown here is derived from an EMBL/GenBank/DDBJ whole genome shotgun (WGS) entry which is preliminary data.</text>
</comment>
<organism evidence="4 5">
    <name type="scientific">Lautropia dentalis</name>
    <dbReference type="NCBI Taxonomy" id="2490857"/>
    <lineage>
        <taxon>Bacteria</taxon>
        <taxon>Pseudomonadati</taxon>
        <taxon>Pseudomonadota</taxon>
        <taxon>Betaproteobacteria</taxon>
        <taxon>Burkholderiales</taxon>
        <taxon>Burkholderiaceae</taxon>
        <taxon>Lautropia</taxon>
    </lineage>
</organism>
<dbReference type="PANTHER" id="PTHR43798:SF33">
    <property type="entry name" value="HYDROLASE, PUTATIVE (AFU_ORTHOLOGUE AFUA_2G14860)-RELATED"/>
    <property type="match status" value="1"/>
</dbReference>
<proteinExistence type="predicted"/>
<evidence type="ECO:0000256" key="2">
    <source>
        <dbReference type="SAM" id="Phobius"/>
    </source>
</evidence>
<dbReference type="RefSeq" id="WP_125094294.1">
    <property type="nucleotide sequence ID" value="NZ_RRUE01000001.1"/>
</dbReference>
<dbReference type="AlphaFoldDB" id="A0A426FQ75"/>
<dbReference type="SUPFAM" id="SSF53474">
    <property type="entry name" value="alpha/beta-Hydrolases"/>
    <property type="match status" value="1"/>
</dbReference>
<feature type="compositionally biased region" description="Low complexity" evidence="1">
    <location>
        <begin position="317"/>
        <end position="331"/>
    </location>
</feature>
<keyword evidence="5" id="KW-1185">Reference proteome</keyword>
<evidence type="ECO:0000259" key="3">
    <source>
        <dbReference type="Pfam" id="PF00561"/>
    </source>
</evidence>